<keyword evidence="1" id="KW-0805">Transcription regulation</keyword>
<dbReference type="Pfam" id="PF08448">
    <property type="entry name" value="PAS_4"/>
    <property type="match status" value="1"/>
</dbReference>
<evidence type="ECO:0000256" key="2">
    <source>
        <dbReference type="ARBA" id="ARBA00023125"/>
    </source>
</evidence>
<keyword evidence="2" id="KW-0238">DNA-binding</keyword>
<evidence type="ECO:0000259" key="4">
    <source>
        <dbReference type="PROSITE" id="PS01124"/>
    </source>
</evidence>
<dbReference type="InterPro" id="IPR035965">
    <property type="entry name" value="PAS-like_dom_sf"/>
</dbReference>
<gene>
    <name evidence="5" type="ordered locus">Caka_2930</name>
</gene>
<sequence>MKPVPLDSCEAASAKHAFFQSLAPGQMLESLFDAVPGVHYFVKDRDSRFMTGSSSFAHTLGELSMDGMVGKTDYDYSPDFLADAFYADDQRVMQSGQALLNKVELVPAEDGSLDWLSTTKLPLFDLNGTVVGMAGVTRIIQDSDAVYADHPEMHLIVNYVREHYREKLSVADMAKVGGISVSSQERLFRRTFGLTPLMYLRKTRLNAACKLLRDSETSLAEIAVLCGFNDQTNMTRAFRLELKITPLRYRRRFS</sequence>
<dbReference type="InterPro" id="IPR018060">
    <property type="entry name" value="HTH_AraC"/>
</dbReference>
<evidence type="ECO:0000313" key="5">
    <source>
        <dbReference type="EMBL" id="ADE55943.1"/>
    </source>
</evidence>
<dbReference type="SMART" id="SM00342">
    <property type="entry name" value="HTH_ARAC"/>
    <property type="match status" value="1"/>
</dbReference>
<dbReference type="SUPFAM" id="SSF55785">
    <property type="entry name" value="PYP-like sensor domain (PAS domain)"/>
    <property type="match status" value="1"/>
</dbReference>
<protein>
    <submittedName>
        <fullName evidence="5">Transcriptional regulator, AraC family</fullName>
    </submittedName>
</protein>
<dbReference type="RefSeq" id="WP_013044661.1">
    <property type="nucleotide sequence ID" value="NC_014008.1"/>
</dbReference>
<dbReference type="GO" id="GO:0003700">
    <property type="term" value="F:DNA-binding transcription factor activity"/>
    <property type="evidence" value="ECO:0007669"/>
    <property type="project" value="InterPro"/>
</dbReference>
<dbReference type="STRING" id="583355.Caka_2930"/>
<dbReference type="OrthoDB" id="9776408at2"/>
<dbReference type="Gene3D" id="3.30.450.20">
    <property type="entry name" value="PAS domain"/>
    <property type="match status" value="1"/>
</dbReference>
<dbReference type="PROSITE" id="PS01124">
    <property type="entry name" value="HTH_ARAC_FAMILY_2"/>
    <property type="match status" value="1"/>
</dbReference>
<dbReference type="PANTHER" id="PTHR46796">
    <property type="entry name" value="HTH-TYPE TRANSCRIPTIONAL ACTIVATOR RHAS-RELATED"/>
    <property type="match status" value="1"/>
</dbReference>
<dbReference type="EMBL" id="CP001998">
    <property type="protein sequence ID" value="ADE55943.1"/>
    <property type="molecule type" value="Genomic_DNA"/>
</dbReference>
<dbReference type="PANTHER" id="PTHR46796:SF13">
    <property type="entry name" value="HTH-TYPE TRANSCRIPTIONAL ACTIVATOR RHAS"/>
    <property type="match status" value="1"/>
</dbReference>
<evidence type="ECO:0000256" key="1">
    <source>
        <dbReference type="ARBA" id="ARBA00023015"/>
    </source>
</evidence>
<dbReference type="KEGG" id="caa:Caka_2930"/>
<dbReference type="SUPFAM" id="SSF46689">
    <property type="entry name" value="Homeodomain-like"/>
    <property type="match status" value="2"/>
</dbReference>
<reference evidence="5 6" key="1">
    <citation type="journal article" date="2010" name="Stand. Genomic Sci.">
        <title>Complete genome sequence of Coraliomargarita akajimensis type strain (04OKA010-24).</title>
        <authorList>
            <person name="Mavromatis K."/>
            <person name="Abt B."/>
            <person name="Brambilla E."/>
            <person name="Lapidus A."/>
            <person name="Copeland A."/>
            <person name="Deshpande S."/>
            <person name="Nolan M."/>
            <person name="Lucas S."/>
            <person name="Tice H."/>
            <person name="Cheng J.F."/>
            <person name="Han C."/>
            <person name="Detter J.C."/>
            <person name="Woyke T."/>
            <person name="Goodwin L."/>
            <person name="Pitluck S."/>
            <person name="Held B."/>
            <person name="Brettin T."/>
            <person name="Tapia R."/>
            <person name="Ivanova N."/>
            <person name="Mikhailova N."/>
            <person name="Pati A."/>
            <person name="Liolios K."/>
            <person name="Chen A."/>
            <person name="Palaniappan K."/>
            <person name="Land M."/>
            <person name="Hauser L."/>
            <person name="Chang Y.J."/>
            <person name="Jeffries C.D."/>
            <person name="Rohde M."/>
            <person name="Goker M."/>
            <person name="Bristow J."/>
            <person name="Eisen J.A."/>
            <person name="Markowitz V."/>
            <person name="Hugenholtz P."/>
            <person name="Klenk H.P."/>
            <person name="Kyrpides N.C."/>
        </authorList>
    </citation>
    <scope>NUCLEOTIDE SEQUENCE [LARGE SCALE GENOMIC DNA]</scope>
    <source>
        <strain evidence="6">DSM 45221 / IAM 15411 / JCM 23193 / KCTC 12865</strain>
    </source>
</reference>
<keyword evidence="3" id="KW-0804">Transcription</keyword>
<dbReference type="Gene3D" id="1.10.10.60">
    <property type="entry name" value="Homeodomain-like"/>
    <property type="match status" value="1"/>
</dbReference>
<dbReference type="Proteomes" id="UP000000925">
    <property type="component" value="Chromosome"/>
</dbReference>
<dbReference type="AlphaFoldDB" id="D5ER99"/>
<name>D5ER99_CORAD</name>
<proteinExistence type="predicted"/>
<keyword evidence="6" id="KW-1185">Reference proteome</keyword>
<dbReference type="eggNOG" id="COG4977">
    <property type="taxonomic scope" value="Bacteria"/>
</dbReference>
<dbReference type="InterPro" id="IPR013656">
    <property type="entry name" value="PAS_4"/>
</dbReference>
<dbReference type="Pfam" id="PF12833">
    <property type="entry name" value="HTH_18"/>
    <property type="match status" value="1"/>
</dbReference>
<evidence type="ECO:0000256" key="3">
    <source>
        <dbReference type="ARBA" id="ARBA00023163"/>
    </source>
</evidence>
<accession>D5ER99</accession>
<dbReference type="InterPro" id="IPR009057">
    <property type="entry name" value="Homeodomain-like_sf"/>
</dbReference>
<dbReference type="HOGENOM" id="CLU_077604_0_0_0"/>
<organism evidence="5 6">
    <name type="scientific">Coraliomargarita akajimensis (strain DSM 45221 / IAM 15411 / JCM 23193 / KCTC 12865 / 04OKA010-24)</name>
    <dbReference type="NCBI Taxonomy" id="583355"/>
    <lineage>
        <taxon>Bacteria</taxon>
        <taxon>Pseudomonadati</taxon>
        <taxon>Verrucomicrobiota</taxon>
        <taxon>Opitutia</taxon>
        <taxon>Puniceicoccales</taxon>
        <taxon>Coraliomargaritaceae</taxon>
        <taxon>Coraliomargarita</taxon>
    </lineage>
</organism>
<feature type="domain" description="HTH araC/xylS-type" evidence="4">
    <location>
        <begin position="154"/>
        <end position="252"/>
    </location>
</feature>
<dbReference type="GO" id="GO:0043565">
    <property type="term" value="F:sequence-specific DNA binding"/>
    <property type="evidence" value="ECO:0007669"/>
    <property type="project" value="InterPro"/>
</dbReference>
<evidence type="ECO:0000313" key="6">
    <source>
        <dbReference type="Proteomes" id="UP000000925"/>
    </source>
</evidence>
<dbReference type="InterPro" id="IPR050204">
    <property type="entry name" value="AraC_XylS_family_regulators"/>
</dbReference>